<dbReference type="EMBL" id="MSFI01000025">
    <property type="protein sequence ID" value="OMP66151.1"/>
    <property type="molecule type" value="Genomic_DNA"/>
</dbReference>
<dbReference type="SMART" id="SM00914">
    <property type="entry name" value="IDEAL"/>
    <property type="match status" value="1"/>
</dbReference>
<dbReference type="Pfam" id="PF08858">
    <property type="entry name" value="IDEAL"/>
    <property type="match status" value="1"/>
</dbReference>
<dbReference type="AlphaFoldDB" id="A0A1V2A558"/>
<dbReference type="Gene3D" id="4.10.810.10">
    <property type="entry name" value="Virus Scaffolding Protein, Chain A"/>
    <property type="match status" value="1"/>
</dbReference>
<evidence type="ECO:0000313" key="2">
    <source>
        <dbReference type="EMBL" id="OMP66151.1"/>
    </source>
</evidence>
<dbReference type="Proteomes" id="UP000188613">
    <property type="component" value="Unassembled WGS sequence"/>
</dbReference>
<reference evidence="2 3" key="1">
    <citation type="submission" date="2016-12" db="EMBL/GenBank/DDBJ databases">
        <title>Domibacillus sp. SAB 38T whole genome sequencing.</title>
        <authorList>
            <person name="Verma A."/>
            <person name="Ojha A.K."/>
            <person name="Krishnamurthi S."/>
        </authorList>
    </citation>
    <scope>NUCLEOTIDE SEQUENCE [LARGE SCALE GENOMIC DNA]</scope>
    <source>
        <strain evidence="2 3">SAB 38</strain>
    </source>
</reference>
<name>A0A1V2A558_9BACI</name>
<gene>
    <name evidence="2" type="ORF">BTO28_14200</name>
</gene>
<sequence length="108" mass="12658">MSVNRKKYFEEGDWVKGRTREGELIRGYVVQSNDIQEIIKVTVVECDNEKTVGRTIRLMDKSVEKLPVVKTENEEQIHQLIDLALLTKDEEWFVELATQLKETKEVYS</sequence>
<protein>
    <recommendedName>
        <fullName evidence="1">IDEAL domain-containing protein</fullName>
    </recommendedName>
</protein>
<dbReference type="InterPro" id="IPR027393">
    <property type="entry name" value="Virus_scaffolding_prot_C"/>
</dbReference>
<keyword evidence="3" id="KW-1185">Reference proteome</keyword>
<proteinExistence type="predicted"/>
<dbReference type="InterPro" id="IPR014957">
    <property type="entry name" value="IDEAL_dom"/>
</dbReference>
<accession>A0A1V2A558</accession>
<dbReference type="RefSeq" id="WP_076767406.1">
    <property type="nucleotide sequence ID" value="NZ_MSFI01000025.1"/>
</dbReference>
<evidence type="ECO:0000313" key="3">
    <source>
        <dbReference type="Proteomes" id="UP000188613"/>
    </source>
</evidence>
<evidence type="ECO:0000259" key="1">
    <source>
        <dbReference type="SMART" id="SM00914"/>
    </source>
</evidence>
<comment type="caution">
    <text evidence="2">The sequence shown here is derived from an EMBL/GenBank/DDBJ whole genome shotgun (WGS) entry which is preliminary data.</text>
</comment>
<feature type="domain" description="IDEAL" evidence="1">
    <location>
        <begin position="58"/>
        <end position="100"/>
    </location>
</feature>
<dbReference type="OrthoDB" id="2427704at2"/>
<dbReference type="STRING" id="1714355.BTO28_14200"/>
<organism evidence="2 3">
    <name type="scientific">Domibacillus epiphyticus</name>
    <dbReference type="NCBI Taxonomy" id="1714355"/>
    <lineage>
        <taxon>Bacteria</taxon>
        <taxon>Bacillati</taxon>
        <taxon>Bacillota</taxon>
        <taxon>Bacilli</taxon>
        <taxon>Bacillales</taxon>
        <taxon>Bacillaceae</taxon>
        <taxon>Domibacillus</taxon>
    </lineage>
</organism>